<protein>
    <recommendedName>
        <fullName evidence="2">COMM domain-containing protein</fullName>
    </recommendedName>
</protein>
<evidence type="ECO:0000256" key="1">
    <source>
        <dbReference type="ARBA" id="ARBA00093300"/>
    </source>
</evidence>
<dbReference type="Pfam" id="PF07258">
    <property type="entry name" value="COMM_domain"/>
    <property type="match status" value="1"/>
</dbReference>
<comment type="caution">
    <text evidence="3">The sequence shown here is derived from an EMBL/GenBank/DDBJ whole genome shotgun (WGS) entry which is preliminary data.</text>
</comment>
<name>A0A8J4UXC1_9MYCE</name>
<dbReference type="PANTHER" id="PTHR15663:SF4">
    <property type="entry name" value="COMM DOMAIN-CONTAINING PROTEIN 9"/>
    <property type="match status" value="1"/>
</dbReference>
<evidence type="ECO:0000259" key="2">
    <source>
        <dbReference type="PROSITE" id="PS51269"/>
    </source>
</evidence>
<evidence type="ECO:0000313" key="4">
    <source>
        <dbReference type="Proteomes" id="UP000695562"/>
    </source>
</evidence>
<feature type="domain" description="COMM" evidence="2">
    <location>
        <begin position="13"/>
        <end position="92"/>
    </location>
</feature>
<comment type="function">
    <text evidence="1">Scaffold protein in the commander complex that is essential for endosomal recycling of transmembrane cargos; the commander complex is composed of the CCC subcomplex and the retriever subcomplex.</text>
</comment>
<accession>A0A8J4UXC1</accession>
<organism evidence="3 4">
    <name type="scientific">Polysphondylium violaceum</name>
    <dbReference type="NCBI Taxonomy" id="133409"/>
    <lineage>
        <taxon>Eukaryota</taxon>
        <taxon>Amoebozoa</taxon>
        <taxon>Evosea</taxon>
        <taxon>Eumycetozoa</taxon>
        <taxon>Dictyostelia</taxon>
        <taxon>Dictyosteliales</taxon>
        <taxon>Dictyosteliaceae</taxon>
        <taxon>Polysphondylium</taxon>
    </lineage>
</organism>
<sequence>MSNQSTTSCSLPKIIDMDWRIDIKSSSNLVNTMNVPTVLFKLEVEDQNKKVTKDEDDDEKKTKTVIFELNKETINTMLDGLEFVKNQLDSIK</sequence>
<dbReference type="OrthoDB" id="64318at2759"/>
<dbReference type="InterPro" id="IPR017920">
    <property type="entry name" value="COMM"/>
</dbReference>
<dbReference type="PANTHER" id="PTHR15663">
    <property type="entry name" value="COMM DOMAIN-CONTAINING PROTEIN 9"/>
    <property type="match status" value="1"/>
</dbReference>
<gene>
    <name evidence="3" type="ORF">CYY_000303</name>
</gene>
<proteinExistence type="predicted"/>
<dbReference type="InterPro" id="IPR037360">
    <property type="entry name" value="COMMD9"/>
</dbReference>
<keyword evidence="4" id="KW-1185">Reference proteome</keyword>
<dbReference type="EMBL" id="AJWJ01000005">
    <property type="protein sequence ID" value="KAF2078436.1"/>
    <property type="molecule type" value="Genomic_DNA"/>
</dbReference>
<reference evidence="3" key="1">
    <citation type="submission" date="2020-01" db="EMBL/GenBank/DDBJ databases">
        <title>Development of genomics and gene disruption for Polysphondylium violaceum indicates a role for the polyketide synthase stlB in stalk morphogenesis.</title>
        <authorList>
            <person name="Narita B."/>
            <person name="Kawabe Y."/>
            <person name="Kin K."/>
            <person name="Saito T."/>
            <person name="Gibbs R."/>
            <person name="Kuspa A."/>
            <person name="Muzny D."/>
            <person name="Queller D."/>
            <person name="Richards S."/>
            <person name="Strassman J."/>
            <person name="Sucgang R."/>
            <person name="Worley K."/>
            <person name="Schaap P."/>
        </authorList>
    </citation>
    <scope>NUCLEOTIDE SEQUENCE</scope>
    <source>
        <strain evidence="3">QSvi11</strain>
    </source>
</reference>
<evidence type="ECO:0000313" key="3">
    <source>
        <dbReference type="EMBL" id="KAF2078436.1"/>
    </source>
</evidence>
<dbReference type="PROSITE" id="PS51269">
    <property type="entry name" value="COMM"/>
    <property type="match status" value="1"/>
</dbReference>
<dbReference type="Proteomes" id="UP000695562">
    <property type="component" value="Unassembled WGS sequence"/>
</dbReference>
<dbReference type="AlphaFoldDB" id="A0A8J4UXC1"/>